<keyword evidence="2" id="KW-1185">Reference proteome</keyword>
<sequence length="204" mass="23414">MPWLCCASSIICIRNVRRTGLWSQFLQLRLRNGFGPDSQRWWCHQIVSGHEGPAWRFPSGIRRRHERSDALPRLGEENDALIEVRHRFSWLDEFPWKAEICRRINVSELHRFIDYVIANNRSVSGSPGRIGRSSPAVRGPLWSRTGRMPSNCMRSFQCSHVLSSHDMVRRHGATAPLHSTQSEIRAVKAKRATSQVKHQDPAAS</sequence>
<dbReference type="EMBL" id="CADIKC010000001">
    <property type="protein sequence ID" value="CAB3646805.1"/>
    <property type="molecule type" value="Genomic_DNA"/>
</dbReference>
<organism evidence="1 2">
    <name type="scientific">Paraburkholderia sediminicola</name>
    <dbReference type="NCBI Taxonomy" id="458836"/>
    <lineage>
        <taxon>Bacteria</taxon>
        <taxon>Pseudomonadati</taxon>
        <taxon>Pseudomonadota</taxon>
        <taxon>Betaproteobacteria</taxon>
        <taxon>Burkholderiales</taxon>
        <taxon>Burkholderiaceae</taxon>
        <taxon>Paraburkholderia</taxon>
    </lineage>
</organism>
<dbReference type="Proteomes" id="UP000494255">
    <property type="component" value="Unassembled WGS sequence"/>
</dbReference>
<dbReference type="AlphaFoldDB" id="A0A6J4ZXN4"/>
<gene>
    <name evidence="1" type="ORF">LMG24238_00812</name>
</gene>
<evidence type="ECO:0000313" key="2">
    <source>
        <dbReference type="Proteomes" id="UP000494255"/>
    </source>
</evidence>
<name>A0A6J4ZXN4_9BURK</name>
<proteinExistence type="predicted"/>
<reference evidence="1 2" key="1">
    <citation type="submission" date="2020-04" db="EMBL/GenBank/DDBJ databases">
        <authorList>
            <person name="De Canck E."/>
        </authorList>
    </citation>
    <scope>NUCLEOTIDE SEQUENCE [LARGE SCALE GENOMIC DNA]</scope>
    <source>
        <strain evidence="1 2">LMG 24238</strain>
    </source>
</reference>
<accession>A0A6J4ZXN4</accession>
<protein>
    <submittedName>
        <fullName evidence="1">Uncharacterized protein</fullName>
    </submittedName>
</protein>
<evidence type="ECO:0000313" key="1">
    <source>
        <dbReference type="EMBL" id="CAB3646805.1"/>
    </source>
</evidence>